<accession>A0A6M5Z1D1</accession>
<feature type="compositionally biased region" description="Polar residues" evidence="1">
    <location>
        <begin position="31"/>
        <end position="40"/>
    </location>
</feature>
<sequence length="40" mass="4335">MLDILFEGLLTPAEREMRVSRERPGAADSSGVPQNTCGTE</sequence>
<proteinExistence type="predicted"/>
<evidence type="ECO:0000256" key="1">
    <source>
        <dbReference type="SAM" id="MobiDB-lite"/>
    </source>
</evidence>
<dbReference type="Proteomes" id="UP000503447">
    <property type="component" value="Chromosome"/>
</dbReference>
<feature type="compositionally biased region" description="Basic and acidic residues" evidence="1">
    <location>
        <begin position="13"/>
        <end position="25"/>
    </location>
</feature>
<dbReference type="KEGG" id="ftj:FTUN_7062"/>
<reference evidence="3" key="1">
    <citation type="submission" date="2020-05" db="EMBL/GenBank/DDBJ databases">
        <title>Frigoriglobus tundricola gen. nov., sp. nov., a psychrotolerant cellulolytic planctomycete of the family Gemmataceae with two divergent copies of 16S rRNA gene.</title>
        <authorList>
            <person name="Kulichevskaya I.S."/>
            <person name="Ivanova A.A."/>
            <person name="Naumoff D.G."/>
            <person name="Beletsky A.V."/>
            <person name="Rijpstra W.I.C."/>
            <person name="Sinninghe Damste J.S."/>
            <person name="Mardanov A.V."/>
            <person name="Ravin N.V."/>
            <person name="Dedysh S.N."/>
        </authorList>
    </citation>
    <scope>NUCLEOTIDE SEQUENCE [LARGE SCALE GENOMIC DNA]</scope>
    <source>
        <strain evidence="3">PL17</strain>
    </source>
</reference>
<keyword evidence="3" id="KW-1185">Reference proteome</keyword>
<protein>
    <submittedName>
        <fullName evidence="2">Uncharacterized protein</fullName>
    </submittedName>
</protein>
<organism evidence="2 3">
    <name type="scientific">Frigoriglobus tundricola</name>
    <dbReference type="NCBI Taxonomy" id="2774151"/>
    <lineage>
        <taxon>Bacteria</taxon>
        <taxon>Pseudomonadati</taxon>
        <taxon>Planctomycetota</taxon>
        <taxon>Planctomycetia</taxon>
        <taxon>Gemmatales</taxon>
        <taxon>Gemmataceae</taxon>
        <taxon>Frigoriglobus</taxon>
    </lineage>
</organism>
<feature type="region of interest" description="Disordered" evidence="1">
    <location>
        <begin position="13"/>
        <end position="40"/>
    </location>
</feature>
<evidence type="ECO:0000313" key="3">
    <source>
        <dbReference type="Proteomes" id="UP000503447"/>
    </source>
</evidence>
<dbReference type="AlphaFoldDB" id="A0A6M5Z1D1"/>
<evidence type="ECO:0000313" key="2">
    <source>
        <dbReference type="EMBL" id="QJW99450.1"/>
    </source>
</evidence>
<gene>
    <name evidence="2" type="ORF">FTUN_7062</name>
</gene>
<name>A0A6M5Z1D1_9BACT</name>
<dbReference type="EMBL" id="CP053452">
    <property type="protein sequence ID" value="QJW99450.1"/>
    <property type="molecule type" value="Genomic_DNA"/>
</dbReference>